<feature type="region of interest" description="Disordered" evidence="1">
    <location>
        <begin position="127"/>
        <end position="160"/>
    </location>
</feature>
<evidence type="ECO:0000313" key="2">
    <source>
        <dbReference type="EMBL" id="KAF7728478.1"/>
    </source>
</evidence>
<organism evidence="2 3">
    <name type="scientific">Apophysomyces ossiformis</name>
    <dbReference type="NCBI Taxonomy" id="679940"/>
    <lineage>
        <taxon>Eukaryota</taxon>
        <taxon>Fungi</taxon>
        <taxon>Fungi incertae sedis</taxon>
        <taxon>Mucoromycota</taxon>
        <taxon>Mucoromycotina</taxon>
        <taxon>Mucoromycetes</taxon>
        <taxon>Mucorales</taxon>
        <taxon>Mucorineae</taxon>
        <taxon>Mucoraceae</taxon>
        <taxon>Apophysomyces</taxon>
    </lineage>
</organism>
<dbReference type="EMBL" id="JABAYA010000036">
    <property type="protein sequence ID" value="KAF7728478.1"/>
    <property type="molecule type" value="Genomic_DNA"/>
</dbReference>
<feature type="region of interest" description="Disordered" evidence="1">
    <location>
        <begin position="245"/>
        <end position="280"/>
    </location>
</feature>
<protein>
    <submittedName>
        <fullName evidence="2">Uncharacterized protein</fullName>
    </submittedName>
</protein>
<name>A0A8H7BZ10_9FUNG</name>
<keyword evidence="3" id="KW-1185">Reference proteome</keyword>
<comment type="caution">
    <text evidence="2">The sequence shown here is derived from an EMBL/GenBank/DDBJ whole genome shotgun (WGS) entry which is preliminary data.</text>
</comment>
<gene>
    <name evidence="2" type="ORF">EC973_006031</name>
</gene>
<sequence length="316" mass="34952">MAFVQQQRRPNRRSQRTLSLDSEELGSVYHRSRRTEDFTGANLVLSPRPIQPASSSNPSDSENDWHVISSTLPSPPARRGSCSPILEPSEPESLSSFRPSDTESFSDIDVHSTTTANAAHGMGTQTTVFSNLPAHDGTGTFGDEPGFCSDNTTSQDEADSPTAFARVVQRMLHEQQQQQFEQTAVEHDFEPDSASMPNILLPHGGIRPPSFAAHYQPYPGTSSSTSSYSANSRLSPTFKPTIASRDSRITSLSPEEKMASTVRRRDMRSSDEGVPAANQERKPMVRTPSYTRYTRRRRCNLDRHEFPGGSIANYIS</sequence>
<proteinExistence type="predicted"/>
<evidence type="ECO:0000313" key="3">
    <source>
        <dbReference type="Proteomes" id="UP000605846"/>
    </source>
</evidence>
<reference evidence="2" key="1">
    <citation type="submission" date="2020-01" db="EMBL/GenBank/DDBJ databases">
        <title>Genome Sequencing of Three Apophysomyces-Like Fungal Strains Confirms a Novel Fungal Genus in the Mucoromycota with divergent Burkholderia-like Endosymbiotic Bacteria.</title>
        <authorList>
            <person name="Stajich J.E."/>
            <person name="Macias A.M."/>
            <person name="Carter-House D."/>
            <person name="Lovett B."/>
            <person name="Kasson L.R."/>
            <person name="Berry K."/>
            <person name="Grigoriev I."/>
            <person name="Chang Y."/>
            <person name="Spatafora J."/>
            <person name="Kasson M.T."/>
        </authorList>
    </citation>
    <scope>NUCLEOTIDE SEQUENCE</scope>
    <source>
        <strain evidence="2">NRRL A-21654</strain>
    </source>
</reference>
<feature type="region of interest" description="Disordered" evidence="1">
    <location>
        <begin position="1"/>
        <end position="107"/>
    </location>
</feature>
<accession>A0A8H7BZ10</accession>
<dbReference type="OrthoDB" id="2268337at2759"/>
<dbReference type="AlphaFoldDB" id="A0A8H7BZ10"/>
<evidence type="ECO:0000256" key="1">
    <source>
        <dbReference type="SAM" id="MobiDB-lite"/>
    </source>
</evidence>
<feature type="compositionally biased region" description="Basic and acidic residues" evidence="1">
    <location>
        <begin position="254"/>
        <end position="271"/>
    </location>
</feature>
<dbReference type="Proteomes" id="UP000605846">
    <property type="component" value="Unassembled WGS sequence"/>
</dbReference>
<feature type="compositionally biased region" description="Low complexity" evidence="1">
    <location>
        <begin position="81"/>
        <end position="99"/>
    </location>
</feature>